<evidence type="ECO:0000256" key="3">
    <source>
        <dbReference type="ARBA" id="ARBA00022630"/>
    </source>
</evidence>
<evidence type="ECO:0000256" key="6">
    <source>
        <dbReference type="ARBA" id="ARBA00023002"/>
    </source>
</evidence>
<keyword evidence="6" id="KW-0560">Oxidoreductase</keyword>
<dbReference type="InterPro" id="IPR050775">
    <property type="entry name" value="FAD-binding_Monooxygenases"/>
</dbReference>
<protein>
    <submittedName>
        <fullName evidence="8">NAD(P)/FAD-dependent oxidoreductase</fullName>
    </submittedName>
</protein>
<reference evidence="8" key="1">
    <citation type="submission" date="2020-05" db="EMBL/GenBank/DDBJ databases">
        <title>Sulfur intermediates as new biogeochemical hubs in an aquatic model microbial ecosystem.</title>
        <authorList>
            <person name="Vigneron A."/>
        </authorList>
    </citation>
    <scope>NUCLEOTIDE SEQUENCE</scope>
    <source>
        <strain evidence="8">Bin.250</strain>
    </source>
</reference>
<keyword evidence="4" id="KW-0274">FAD</keyword>
<evidence type="ECO:0000256" key="5">
    <source>
        <dbReference type="ARBA" id="ARBA00022857"/>
    </source>
</evidence>
<comment type="cofactor">
    <cofactor evidence="1">
        <name>FAD</name>
        <dbReference type="ChEBI" id="CHEBI:57692"/>
    </cofactor>
</comment>
<dbReference type="PANTHER" id="PTHR43098">
    <property type="entry name" value="L-ORNITHINE N(5)-MONOOXYGENASE-RELATED"/>
    <property type="match status" value="1"/>
</dbReference>
<dbReference type="AlphaFoldDB" id="A0A973AAD6"/>
<dbReference type="PANTHER" id="PTHR43098:SF4">
    <property type="entry name" value="BLR3857 PROTEIN"/>
    <property type="match status" value="1"/>
</dbReference>
<evidence type="ECO:0000313" key="8">
    <source>
        <dbReference type="EMBL" id="NQV65656.1"/>
    </source>
</evidence>
<sequence length="609" mass="68328">MSEVTQQLSKDLGFDPDALREKYRLERDKRLRADGSNQYQEVKGDFSRYIDDPYVDPGFTRAPLEDEVDVVVIGGGFGGLLTGARLREAGIKDIRMIEKGGDFGGTWYWNRYPGAACDVESYIYLPLCEELGFVPKEKYTRAPEILAHSKAIGEKYDLYRNACFQTEVTGLDWDESSSRWIVSTNRNDKMKARFVCMSNGPLNRPKLPGIEGIDRFQGHTFHTSRWDYAYTGGHPEGDLSHLKDKRVGIIGTGATAVQCVPHLAASSKNLTVFQRTPSSIDVRANTPTDPEWAASLKPGWQKERMDNFNVLVSGGFQDEDLVNDGWTEIIRNLASMVNFKSDVPLDLAVLAEKMEIADFQKMEQVRKRAETIVADPEVAESLKPYYRQFCKRPCFNDEYLDSFNLPNVELVDTHGQGVDRITEKGVVANGIEYELDCLIFATGFEVGTDYTRRAGYDLRGRGGLSLKDKWAEGISTLHGLHSRGFPNCFIISNAQSGFTVNFPHAMNEQAMHIAYIMSHCLASNVQTVEASAAAEENWVAEIINHSRFNQSYQESCTPGYYNNEGKPNPLTIRNGSYGSGPVKFFEKLTAWRDEGTMEGLEFNGPPRSD</sequence>
<dbReference type="EMBL" id="JABMOJ010000366">
    <property type="protein sequence ID" value="NQV65656.1"/>
    <property type="molecule type" value="Genomic_DNA"/>
</dbReference>
<organism evidence="8 9">
    <name type="scientific">SAR86 cluster bacterium</name>
    <dbReference type="NCBI Taxonomy" id="2030880"/>
    <lineage>
        <taxon>Bacteria</taxon>
        <taxon>Pseudomonadati</taxon>
        <taxon>Pseudomonadota</taxon>
        <taxon>Gammaproteobacteria</taxon>
        <taxon>SAR86 cluster</taxon>
    </lineage>
</organism>
<proteinExistence type="inferred from homology"/>
<evidence type="ECO:0000256" key="1">
    <source>
        <dbReference type="ARBA" id="ARBA00001974"/>
    </source>
</evidence>
<dbReference type="FunFam" id="3.50.50.60:FF:000314">
    <property type="entry name" value="Baeyer-Villiger monooxygenase"/>
    <property type="match status" value="1"/>
</dbReference>
<keyword evidence="3" id="KW-0285">Flavoprotein</keyword>
<evidence type="ECO:0000256" key="7">
    <source>
        <dbReference type="ARBA" id="ARBA00023033"/>
    </source>
</evidence>
<keyword evidence="7" id="KW-0503">Monooxygenase</keyword>
<evidence type="ECO:0000256" key="2">
    <source>
        <dbReference type="ARBA" id="ARBA00010139"/>
    </source>
</evidence>
<comment type="similarity">
    <text evidence="2">Belongs to the FAD-binding monooxygenase family.</text>
</comment>
<dbReference type="PRINTS" id="PR00411">
    <property type="entry name" value="PNDRDTASEI"/>
</dbReference>
<evidence type="ECO:0000313" key="9">
    <source>
        <dbReference type="Proteomes" id="UP000754644"/>
    </source>
</evidence>
<evidence type="ECO:0000256" key="4">
    <source>
        <dbReference type="ARBA" id="ARBA00022827"/>
    </source>
</evidence>
<keyword evidence="5" id="KW-0521">NADP</keyword>
<name>A0A973AAD6_9GAMM</name>
<gene>
    <name evidence="8" type="ORF">HQ497_09860</name>
</gene>
<dbReference type="SUPFAM" id="SSF51905">
    <property type="entry name" value="FAD/NAD(P)-binding domain"/>
    <property type="match status" value="1"/>
</dbReference>
<dbReference type="Pfam" id="PF13738">
    <property type="entry name" value="Pyr_redox_3"/>
    <property type="match status" value="1"/>
</dbReference>
<comment type="caution">
    <text evidence="8">The sequence shown here is derived from an EMBL/GenBank/DDBJ whole genome shotgun (WGS) entry which is preliminary data.</text>
</comment>
<dbReference type="Gene3D" id="3.50.50.60">
    <property type="entry name" value="FAD/NAD(P)-binding domain"/>
    <property type="match status" value="2"/>
</dbReference>
<dbReference type="InterPro" id="IPR036188">
    <property type="entry name" value="FAD/NAD-bd_sf"/>
</dbReference>
<dbReference type="Gene3D" id="3.40.50.720">
    <property type="entry name" value="NAD(P)-binding Rossmann-like Domain"/>
    <property type="match status" value="1"/>
</dbReference>
<dbReference type="FunFam" id="3.50.50.60:FF:000341">
    <property type="entry name" value="Baeyer-Villiger monooxygenase"/>
    <property type="match status" value="1"/>
</dbReference>
<accession>A0A973AAD6</accession>
<dbReference type="GO" id="GO:0016709">
    <property type="term" value="F:oxidoreductase activity, acting on paired donors, with incorporation or reduction of molecular oxygen, NAD(P)H as one donor, and incorporation of one atom of oxygen"/>
    <property type="evidence" value="ECO:0007669"/>
    <property type="project" value="UniProtKB-ARBA"/>
</dbReference>
<dbReference type="Proteomes" id="UP000754644">
    <property type="component" value="Unassembled WGS sequence"/>
</dbReference>